<dbReference type="InterPro" id="IPR036265">
    <property type="entry name" value="HIT-like_sf"/>
</dbReference>
<dbReference type="AlphaFoldDB" id="I0EMQ1"/>
<feature type="binding site" evidence="3">
    <location>
        <position position="49"/>
    </location>
    <ligand>
        <name>substrate</name>
    </ligand>
</feature>
<dbReference type="RefSeq" id="WP_014661090.1">
    <property type="nucleotide sequence ID" value="NC_017737.1"/>
</dbReference>
<dbReference type="PANTHER" id="PTHR42997:SF1">
    <property type="entry name" value="AP-4-A PHOSPHORYLASE"/>
    <property type="match status" value="1"/>
</dbReference>
<accession>I0EMQ1</accession>
<dbReference type="EMBL" id="CP003479">
    <property type="protein sequence ID" value="AFI04220.1"/>
    <property type="molecule type" value="Genomic_DNA"/>
</dbReference>
<dbReference type="GO" id="GO:0003824">
    <property type="term" value="F:catalytic activity"/>
    <property type="evidence" value="ECO:0007669"/>
    <property type="project" value="InterPro"/>
</dbReference>
<sequence>MQHLYAPWRKHYLIEKPRDCVFCEIAKNPTKDEENKVLYRNDKAFIVMNAYPYNPGHVLIIPHVHIASVEDLELETWLNVNKLVPKVLKALYAYGAQGVNVGLNLKKSAGAGIPEHLHMHLVPRFVGDSNFMSVIGETRVHGKNFDEVFLKIRVLLQEFL</sequence>
<gene>
    <name evidence="6" type="ordered locus">HCW_04765</name>
</gene>
<dbReference type="KEGG" id="hce:HCW_04765"/>
<reference evidence="7" key="1">
    <citation type="submission" date="2012-04" db="EMBL/GenBank/DDBJ databases">
        <title>Complete genome sequence of Helicobacter cetorum strain MIT 00-7128.</title>
        <authorList>
            <person name="Kersulyte D."/>
            <person name="Berg D.E."/>
        </authorList>
    </citation>
    <scope>NUCLEOTIDE SEQUENCE [LARGE SCALE GENOMIC DNA]</scope>
    <source>
        <strain evidence="7">MIT 00-7128</strain>
    </source>
</reference>
<evidence type="ECO:0000313" key="7">
    <source>
        <dbReference type="Proteomes" id="UP000005010"/>
    </source>
</evidence>
<feature type="domain" description="HIT" evidence="5">
    <location>
        <begin position="21"/>
        <end position="131"/>
    </location>
</feature>
<dbReference type="GO" id="GO:0000166">
    <property type="term" value="F:nucleotide binding"/>
    <property type="evidence" value="ECO:0007669"/>
    <property type="project" value="UniProtKB-KW"/>
</dbReference>
<evidence type="ECO:0000259" key="5">
    <source>
        <dbReference type="PROSITE" id="PS51084"/>
    </source>
</evidence>
<dbReference type="SUPFAM" id="SSF54197">
    <property type="entry name" value="HIT-like"/>
    <property type="match status" value="1"/>
</dbReference>
<keyword evidence="1" id="KW-0547">Nucleotide-binding</keyword>
<dbReference type="eggNOG" id="COG0537">
    <property type="taxonomic scope" value="Bacteria"/>
</dbReference>
<evidence type="ECO:0000256" key="4">
    <source>
        <dbReference type="PROSITE-ProRule" id="PRU00464"/>
    </source>
</evidence>
<proteinExistence type="predicted"/>
<protein>
    <submittedName>
        <fullName evidence="6">Histidine triad (HIT) family protein</fullName>
    </submittedName>
</protein>
<dbReference type="HOGENOM" id="CLU_056776_1_2_7"/>
<keyword evidence="7" id="KW-1185">Reference proteome</keyword>
<dbReference type="Pfam" id="PF01230">
    <property type="entry name" value="HIT"/>
    <property type="match status" value="1"/>
</dbReference>
<organism evidence="6 7">
    <name type="scientific">Helicobacter cetorum (strain ATCC BAA-429 / MIT 00-7128)</name>
    <dbReference type="NCBI Taxonomy" id="182217"/>
    <lineage>
        <taxon>Bacteria</taxon>
        <taxon>Pseudomonadati</taxon>
        <taxon>Campylobacterota</taxon>
        <taxon>Epsilonproteobacteria</taxon>
        <taxon>Campylobacterales</taxon>
        <taxon>Helicobacteraceae</taxon>
        <taxon>Helicobacter</taxon>
    </lineage>
</organism>
<evidence type="ECO:0000256" key="1">
    <source>
        <dbReference type="ARBA" id="ARBA00022741"/>
    </source>
</evidence>
<evidence type="ECO:0000313" key="6">
    <source>
        <dbReference type="EMBL" id="AFI04220.1"/>
    </source>
</evidence>
<dbReference type="InterPro" id="IPR039383">
    <property type="entry name" value="FHIT"/>
</dbReference>
<evidence type="ECO:0000256" key="3">
    <source>
        <dbReference type="PIRSR" id="PIRSR639383-2"/>
    </source>
</evidence>
<dbReference type="PANTHER" id="PTHR42997">
    <property type="entry name" value="HIT FAMILY HYDROLASE"/>
    <property type="match status" value="1"/>
</dbReference>
<dbReference type="Gene3D" id="3.30.428.10">
    <property type="entry name" value="HIT-like"/>
    <property type="match status" value="1"/>
</dbReference>
<feature type="active site" description="Tele-AMP-histidine intermediate" evidence="2">
    <location>
        <position position="118"/>
    </location>
</feature>
<dbReference type="Proteomes" id="UP000005010">
    <property type="component" value="Chromosome"/>
</dbReference>
<dbReference type="STRING" id="182217.HCW_04765"/>
<feature type="binding site" evidence="3">
    <location>
        <position position="120"/>
    </location>
    <ligand>
        <name>substrate</name>
    </ligand>
</feature>
<evidence type="ECO:0000256" key="2">
    <source>
        <dbReference type="PIRSR" id="PIRSR639383-1"/>
    </source>
</evidence>
<dbReference type="CDD" id="cd01275">
    <property type="entry name" value="FHIT"/>
    <property type="match status" value="1"/>
</dbReference>
<name>I0EMQ1_HELC0</name>
<dbReference type="PATRIC" id="fig|182217.3.peg.1015"/>
<feature type="short sequence motif" description="Histidine triad motif" evidence="4">
    <location>
        <begin position="116"/>
        <end position="120"/>
    </location>
</feature>
<dbReference type="InterPro" id="IPR011146">
    <property type="entry name" value="HIT-like"/>
</dbReference>
<dbReference type="InterPro" id="IPR052908">
    <property type="entry name" value="AP-4-A_phosphorylase"/>
</dbReference>
<dbReference type="PROSITE" id="PS51084">
    <property type="entry name" value="HIT_2"/>
    <property type="match status" value="1"/>
</dbReference>